<dbReference type="STRING" id="740709.A10D4_05841"/>
<keyword evidence="2" id="KW-0418">Kinase</keyword>
<comment type="caution">
    <text evidence="2">The sequence shown here is derived from an EMBL/GenBank/DDBJ whole genome shotgun (WGS) entry which is preliminary data.</text>
</comment>
<dbReference type="EMBL" id="AMRG01000006">
    <property type="protein sequence ID" value="EKE84192.1"/>
    <property type="molecule type" value="Genomic_DNA"/>
</dbReference>
<organism evidence="2 3">
    <name type="scientific">Idiomarina xiamenensis 10-D-4</name>
    <dbReference type="NCBI Taxonomy" id="740709"/>
    <lineage>
        <taxon>Bacteria</taxon>
        <taxon>Pseudomonadati</taxon>
        <taxon>Pseudomonadota</taxon>
        <taxon>Gammaproteobacteria</taxon>
        <taxon>Alteromonadales</taxon>
        <taxon>Idiomarinaceae</taxon>
        <taxon>Idiomarina</taxon>
    </lineage>
</organism>
<dbReference type="AlphaFoldDB" id="K2KC73"/>
<keyword evidence="1" id="KW-1133">Transmembrane helix</keyword>
<feature type="transmembrane region" description="Helical" evidence="1">
    <location>
        <begin position="165"/>
        <end position="185"/>
    </location>
</feature>
<sequence length="202" mass="23010">MRVSLTARLVGVVLVMQSLLLGAVLVYLFMFNPPVLIRYIMHEQLSLFSDNVFLDEDGQPQVRISEETDNSVWIYAVLPYDLIYQIIDRQGRVAFSSVPVAAFAPATGDSSAQPKSFYYTLQQRNFYVERMQLSGELADYRLQVATSERMLALFQLTRIQPLSKFALLLIIFSILLYVLIVILTVRRMLKPLLRVAAAAQQI</sequence>
<name>K2KC73_9GAMM</name>
<gene>
    <name evidence="2" type="ORF">A10D4_05841</name>
</gene>
<keyword evidence="1" id="KW-0472">Membrane</keyword>
<keyword evidence="2" id="KW-0808">Transferase</keyword>
<dbReference type="GO" id="GO:0016301">
    <property type="term" value="F:kinase activity"/>
    <property type="evidence" value="ECO:0007669"/>
    <property type="project" value="UniProtKB-KW"/>
</dbReference>
<dbReference type="eggNOG" id="COG0642">
    <property type="taxonomic scope" value="Bacteria"/>
</dbReference>
<reference evidence="2 3" key="1">
    <citation type="journal article" date="2012" name="J. Bacteriol.">
        <title>Genome Sequence of Idiomarina xiamenensis Type Strain 10-D-4.</title>
        <authorList>
            <person name="Lai Q."/>
            <person name="Wang L."/>
            <person name="Wang W."/>
            <person name="Shao Z."/>
        </authorList>
    </citation>
    <scope>NUCLEOTIDE SEQUENCE [LARGE SCALE GENOMIC DNA]</scope>
    <source>
        <strain evidence="2 3">10-D-4</strain>
    </source>
</reference>
<protein>
    <submittedName>
        <fullName evidence="2">Signal transduction histidine Kinases (STHK)</fullName>
    </submittedName>
</protein>
<proteinExistence type="predicted"/>
<evidence type="ECO:0000313" key="2">
    <source>
        <dbReference type="EMBL" id="EKE84192.1"/>
    </source>
</evidence>
<feature type="transmembrane region" description="Helical" evidence="1">
    <location>
        <begin position="6"/>
        <end position="31"/>
    </location>
</feature>
<keyword evidence="3" id="KW-1185">Reference proteome</keyword>
<dbReference type="Proteomes" id="UP000014115">
    <property type="component" value="Unassembled WGS sequence"/>
</dbReference>
<keyword evidence="1" id="KW-0812">Transmembrane</keyword>
<accession>K2KC73</accession>
<dbReference type="RefSeq" id="WP_008488322.1">
    <property type="nucleotide sequence ID" value="NZ_AMRG01000006.1"/>
</dbReference>
<evidence type="ECO:0000256" key="1">
    <source>
        <dbReference type="SAM" id="Phobius"/>
    </source>
</evidence>
<evidence type="ECO:0000313" key="3">
    <source>
        <dbReference type="Proteomes" id="UP000014115"/>
    </source>
</evidence>
<dbReference type="PATRIC" id="fig|740709.3.peg.1193"/>